<dbReference type="SMART" id="SM00271">
    <property type="entry name" value="DnaJ"/>
    <property type="match status" value="1"/>
</dbReference>
<dbReference type="AlphaFoldDB" id="A0A6C0E2N0"/>
<sequence length="327" mass="38129">MSNYNILEDNINVKNACTVLNINFKELHKITIKLLKKQYHQMALKWHPDKNGNTPNATQYFQRINESYQLLSGIVTNTGDDPCDDEWNASFVRSSTFKHEKNEYISLLTTFVSNIIKGNYTDIISNIIQTIVSDCKIISLKLFDGLDKETTMELYQFLCKYKQILYLNEDIIQQIKEIMISKFQNDKVYVLNPTIDDLFENNIYKLMVDDNLYLVPLWHSELYFDANGHDIIVFCVPDLPDNIFIDEDNNLLVDVEIDQNKLHDLLNHASITVPIGIRNFEIKADALYIKKTQIYHLLHEGISQIMEKDAYNTSKKSNIMFNIHITI</sequence>
<accession>A0A6C0E2N0</accession>
<dbReference type="PROSITE" id="PS50076">
    <property type="entry name" value="DNAJ_2"/>
    <property type="match status" value="1"/>
</dbReference>
<feature type="domain" description="J" evidence="1">
    <location>
        <begin position="15"/>
        <end position="76"/>
    </location>
</feature>
<dbReference type="EMBL" id="MN739723">
    <property type="protein sequence ID" value="QHT23018.1"/>
    <property type="molecule type" value="Genomic_DNA"/>
</dbReference>
<dbReference type="Gene3D" id="1.10.287.110">
    <property type="entry name" value="DnaJ domain"/>
    <property type="match status" value="1"/>
</dbReference>
<protein>
    <recommendedName>
        <fullName evidence="1">J domain-containing protein</fullName>
    </recommendedName>
</protein>
<organism evidence="2">
    <name type="scientific">viral metagenome</name>
    <dbReference type="NCBI Taxonomy" id="1070528"/>
    <lineage>
        <taxon>unclassified sequences</taxon>
        <taxon>metagenomes</taxon>
        <taxon>organismal metagenomes</taxon>
    </lineage>
</organism>
<dbReference type="InterPro" id="IPR001623">
    <property type="entry name" value="DnaJ_domain"/>
</dbReference>
<proteinExistence type="predicted"/>
<dbReference type="CDD" id="cd06257">
    <property type="entry name" value="DnaJ"/>
    <property type="match status" value="1"/>
</dbReference>
<name>A0A6C0E2N0_9ZZZZ</name>
<dbReference type="PANTHER" id="PTHR45504">
    <property type="entry name" value="CHAPERONE DNAJ-DOMAIN SUPERFAMILY PROTEIN"/>
    <property type="match status" value="1"/>
</dbReference>
<dbReference type="Pfam" id="PF00226">
    <property type="entry name" value="DnaJ"/>
    <property type="match status" value="1"/>
</dbReference>
<dbReference type="GO" id="GO:0005634">
    <property type="term" value="C:nucleus"/>
    <property type="evidence" value="ECO:0007669"/>
    <property type="project" value="TreeGrafter"/>
</dbReference>
<dbReference type="PANTHER" id="PTHR45504:SF3">
    <property type="entry name" value="CHAPERONE DNAJ-DOMAIN SUPERFAMILY PROTEIN"/>
    <property type="match status" value="1"/>
</dbReference>
<dbReference type="InterPro" id="IPR036869">
    <property type="entry name" value="J_dom_sf"/>
</dbReference>
<dbReference type="GO" id="GO:0005737">
    <property type="term" value="C:cytoplasm"/>
    <property type="evidence" value="ECO:0007669"/>
    <property type="project" value="TreeGrafter"/>
</dbReference>
<dbReference type="SUPFAM" id="SSF46565">
    <property type="entry name" value="Chaperone J-domain"/>
    <property type="match status" value="1"/>
</dbReference>
<evidence type="ECO:0000313" key="2">
    <source>
        <dbReference type="EMBL" id="QHT23018.1"/>
    </source>
</evidence>
<reference evidence="2" key="1">
    <citation type="journal article" date="2020" name="Nature">
        <title>Giant virus diversity and host interactions through global metagenomics.</title>
        <authorList>
            <person name="Schulz F."/>
            <person name="Roux S."/>
            <person name="Paez-Espino D."/>
            <person name="Jungbluth S."/>
            <person name="Walsh D.A."/>
            <person name="Denef V.J."/>
            <person name="McMahon K.D."/>
            <person name="Konstantinidis K.T."/>
            <person name="Eloe-Fadrosh E.A."/>
            <person name="Kyrpides N.C."/>
            <person name="Woyke T."/>
        </authorList>
    </citation>
    <scope>NUCLEOTIDE SEQUENCE</scope>
    <source>
        <strain evidence="2">GVMAG-M-3300023179-114</strain>
    </source>
</reference>
<evidence type="ECO:0000259" key="1">
    <source>
        <dbReference type="PROSITE" id="PS50076"/>
    </source>
</evidence>